<comment type="caution">
    <text evidence="1">The sequence shown here is derived from an EMBL/GenBank/DDBJ whole genome shotgun (WGS) entry which is preliminary data.</text>
</comment>
<accession>A0ABT9SJZ0</accession>
<organism evidence="1 2">
    <name type="scientific">Chryseobacterium lathyri</name>
    <dbReference type="NCBI Taxonomy" id="395933"/>
    <lineage>
        <taxon>Bacteria</taxon>
        <taxon>Pseudomonadati</taxon>
        <taxon>Bacteroidota</taxon>
        <taxon>Flavobacteriia</taxon>
        <taxon>Flavobacteriales</taxon>
        <taxon>Weeksellaceae</taxon>
        <taxon>Chryseobacterium group</taxon>
        <taxon>Chryseobacterium</taxon>
    </lineage>
</organism>
<evidence type="ECO:0000313" key="2">
    <source>
        <dbReference type="Proteomes" id="UP001235513"/>
    </source>
</evidence>
<gene>
    <name evidence="1" type="ORF">J2T04_001035</name>
</gene>
<proteinExistence type="predicted"/>
<dbReference type="EMBL" id="JAUSRL010000002">
    <property type="protein sequence ID" value="MDP9959156.1"/>
    <property type="molecule type" value="Genomic_DNA"/>
</dbReference>
<reference evidence="1 2" key="1">
    <citation type="submission" date="2023-07" db="EMBL/GenBank/DDBJ databases">
        <title>Sorghum-associated microbial communities from plants grown in Nebraska, USA.</title>
        <authorList>
            <person name="Schachtman D."/>
        </authorList>
    </citation>
    <scope>NUCLEOTIDE SEQUENCE [LARGE SCALE GENOMIC DNA]</scope>
    <source>
        <strain evidence="1 2">CC351</strain>
    </source>
</reference>
<name>A0ABT9SJZ0_9FLAO</name>
<evidence type="ECO:0000313" key="1">
    <source>
        <dbReference type="EMBL" id="MDP9959156.1"/>
    </source>
</evidence>
<keyword evidence="2" id="KW-1185">Reference proteome</keyword>
<protein>
    <submittedName>
        <fullName evidence="1">Uncharacterized protein</fullName>
    </submittedName>
</protein>
<sequence length="119" mass="13750">MKKIVFFLGLVCYSCGDKYEAKMIYRTTIPPYMITSTKKTDVDIDAKSDRQAKIQFVTQATIYNNVSADFQSEFITGTLLKNKQNIGYLLDQNTIDSINESIKRITSYRNGYFNPYIQK</sequence>
<dbReference type="RefSeq" id="WP_306841768.1">
    <property type="nucleotide sequence ID" value="NZ_JAUSRL010000002.1"/>
</dbReference>
<dbReference type="Proteomes" id="UP001235513">
    <property type="component" value="Unassembled WGS sequence"/>
</dbReference>